<accession>A0A381ZXT3</accession>
<comment type="similarity">
    <text evidence="1">Belongs to the class-III pyridoxal-phosphate-dependent aminotransferase family.</text>
</comment>
<protein>
    <recommendedName>
        <fullName evidence="4">Aspartate aminotransferase family protein</fullName>
    </recommendedName>
</protein>
<dbReference type="InterPro" id="IPR015424">
    <property type="entry name" value="PyrdxlP-dep_Trfase"/>
</dbReference>
<dbReference type="Gene3D" id="3.90.1150.10">
    <property type="entry name" value="Aspartate Aminotransferase, domain 1"/>
    <property type="match status" value="1"/>
</dbReference>
<dbReference type="AlphaFoldDB" id="A0A381ZXT3"/>
<evidence type="ECO:0000256" key="2">
    <source>
        <dbReference type="ARBA" id="ARBA00022898"/>
    </source>
</evidence>
<dbReference type="GO" id="GO:0030170">
    <property type="term" value="F:pyridoxal phosphate binding"/>
    <property type="evidence" value="ECO:0007669"/>
    <property type="project" value="InterPro"/>
</dbReference>
<dbReference type="PANTHER" id="PTHR43094">
    <property type="entry name" value="AMINOTRANSFERASE"/>
    <property type="match status" value="1"/>
</dbReference>
<dbReference type="InterPro" id="IPR005814">
    <property type="entry name" value="Aminotrans_3"/>
</dbReference>
<dbReference type="InterPro" id="IPR015422">
    <property type="entry name" value="PyrdxlP-dep_Trfase_small"/>
</dbReference>
<dbReference type="PROSITE" id="PS00600">
    <property type="entry name" value="AA_TRANSFER_CLASS_3"/>
    <property type="match status" value="1"/>
</dbReference>
<proteinExistence type="inferred from homology"/>
<dbReference type="InterPro" id="IPR049704">
    <property type="entry name" value="Aminotrans_3_PPA_site"/>
</dbReference>
<dbReference type="PANTHER" id="PTHR43094:SF1">
    <property type="entry name" value="AMINOTRANSFERASE CLASS-III"/>
    <property type="match status" value="1"/>
</dbReference>
<dbReference type="Pfam" id="PF00202">
    <property type="entry name" value="Aminotran_3"/>
    <property type="match status" value="1"/>
</dbReference>
<evidence type="ECO:0000313" key="3">
    <source>
        <dbReference type="EMBL" id="SVA93959.1"/>
    </source>
</evidence>
<dbReference type="SUPFAM" id="SSF53383">
    <property type="entry name" value="PLP-dependent transferases"/>
    <property type="match status" value="1"/>
</dbReference>
<dbReference type="EMBL" id="UINC01023058">
    <property type="protein sequence ID" value="SVA93959.1"/>
    <property type="molecule type" value="Genomic_DNA"/>
</dbReference>
<keyword evidence="2" id="KW-0663">Pyridoxal phosphate</keyword>
<dbReference type="InterPro" id="IPR015421">
    <property type="entry name" value="PyrdxlP-dep_Trfase_major"/>
</dbReference>
<name>A0A381ZXT3_9ZZZZ</name>
<dbReference type="CDD" id="cd00610">
    <property type="entry name" value="OAT_like"/>
    <property type="match status" value="1"/>
</dbReference>
<gene>
    <name evidence="3" type="ORF">METZ01_LOCUS146813</name>
</gene>
<sequence>VGGGPEAAVCGYQVFGCQGSASSRVQQACDGQPGAPAGLSPAGANGWILLQQVVSSGRRSGHAVWQTPRIDDRRAASYSFMPATEAPPVVERAEGCTLFFADGREVIDAGGGAVAISIGHGRTEVADAVAHATRRVSYVIPPWVTEERITLVEMLRERWLPPELNRVGLVSGGSESVDSAIRLAISHFVSAGSPERWKVIGRETSYHGVTLASLSASGHSSRRAGFEHVLMDFPKMPVADAEGLEKVIESEDPNTIAAVIAEPVIGASAGALLPPDDWWSDVRSICDAHGILLIADEVMTGFGRTGRKFGVDHWDVVPDIMVGGKGLSGGYAPLGGVYTSEKVVAPIAEAGGGMMFFTYSAHSAACAAGIASLTILEEEDLVAASATKGEDFLRRLRPLEEHPHVREVRGLGLMIGIELVSDKAAGEPYGPMDRMADQVVAEALRRGVWVYPAGDGNAPDALLIGPPFTITEAEMDVVVAVVGESISAVCGD</sequence>
<reference evidence="3" key="1">
    <citation type="submission" date="2018-05" db="EMBL/GenBank/DDBJ databases">
        <authorList>
            <person name="Lanie J.A."/>
            <person name="Ng W.-L."/>
            <person name="Kazmierczak K.M."/>
            <person name="Andrzejewski T.M."/>
            <person name="Davidsen T.M."/>
            <person name="Wayne K.J."/>
            <person name="Tettelin H."/>
            <person name="Glass J.I."/>
            <person name="Rusch D."/>
            <person name="Podicherti R."/>
            <person name="Tsui H.-C.T."/>
            <person name="Winkler M.E."/>
        </authorList>
    </citation>
    <scope>NUCLEOTIDE SEQUENCE</scope>
</reference>
<dbReference type="GO" id="GO:0008483">
    <property type="term" value="F:transaminase activity"/>
    <property type="evidence" value="ECO:0007669"/>
    <property type="project" value="InterPro"/>
</dbReference>
<dbReference type="Gene3D" id="3.40.640.10">
    <property type="entry name" value="Type I PLP-dependent aspartate aminotransferase-like (Major domain)"/>
    <property type="match status" value="1"/>
</dbReference>
<evidence type="ECO:0008006" key="4">
    <source>
        <dbReference type="Google" id="ProtNLM"/>
    </source>
</evidence>
<evidence type="ECO:0000256" key="1">
    <source>
        <dbReference type="ARBA" id="ARBA00008954"/>
    </source>
</evidence>
<organism evidence="3">
    <name type="scientific">marine metagenome</name>
    <dbReference type="NCBI Taxonomy" id="408172"/>
    <lineage>
        <taxon>unclassified sequences</taxon>
        <taxon>metagenomes</taxon>
        <taxon>ecological metagenomes</taxon>
    </lineage>
</organism>
<feature type="non-terminal residue" evidence="3">
    <location>
        <position position="1"/>
    </location>
</feature>